<gene>
    <name evidence="1" type="ORF">LCGC14_2943490</name>
</gene>
<reference evidence="1" key="1">
    <citation type="journal article" date="2015" name="Nature">
        <title>Complex archaea that bridge the gap between prokaryotes and eukaryotes.</title>
        <authorList>
            <person name="Spang A."/>
            <person name="Saw J.H."/>
            <person name="Jorgensen S.L."/>
            <person name="Zaremba-Niedzwiedzka K."/>
            <person name="Martijn J."/>
            <person name="Lind A.E."/>
            <person name="van Eijk R."/>
            <person name="Schleper C."/>
            <person name="Guy L."/>
            <person name="Ettema T.J."/>
        </authorList>
    </citation>
    <scope>NUCLEOTIDE SEQUENCE</scope>
</reference>
<name>A0A0F8ZQ06_9ZZZZ</name>
<proteinExistence type="predicted"/>
<protein>
    <submittedName>
        <fullName evidence="1">Uncharacterized protein</fullName>
    </submittedName>
</protein>
<dbReference type="EMBL" id="LAZR01059106">
    <property type="protein sequence ID" value="KKK68494.1"/>
    <property type="molecule type" value="Genomic_DNA"/>
</dbReference>
<organism evidence="1">
    <name type="scientific">marine sediment metagenome</name>
    <dbReference type="NCBI Taxonomy" id="412755"/>
    <lineage>
        <taxon>unclassified sequences</taxon>
        <taxon>metagenomes</taxon>
        <taxon>ecological metagenomes</taxon>
    </lineage>
</organism>
<dbReference type="AlphaFoldDB" id="A0A0F8ZQ06"/>
<comment type="caution">
    <text evidence="1">The sequence shown here is derived from an EMBL/GenBank/DDBJ whole genome shotgun (WGS) entry which is preliminary data.</text>
</comment>
<evidence type="ECO:0000313" key="1">
    <source>
        <dbReference type="EMBL" id="KKK68494.1"/>
    </source>
</evidence>
<accession>A0A0F8ZQ06</accession>
<sequence length="214" mass="21716">MPATLDQSTSVADSTSAIFVDAPGALPALADPGADRLMGWDESANEVIWFTPGTGLETSTVSLQIDSTVVTLTGTQTLSNKTLTAPVFTGSVTFSGGVDMQSNSIVGVSFLAVDGVVATAGDIRLANLDTIQARNAANDADINMMHVNASDFVAIGSDADCEGVILGRAVKKMGFYASTPITKPAVTGSRASNAALASLLTQLAALGLITDSSS</sequence>